<dbReference type="NCBIfam" id="NF005833">
    <property type="entry name" value="PRK07737.1"/>
    <property type="match status" value="1"/>
</dbReference>
<keyword evidence="8" id="KW-0966">Cell projection</keyword>
<comment type="subcellular location">
    <subcellularLocation>
        <location evidence="5">Secreted</location>
    </subcellularLocation>
    <subcellularLocation>
        <location evidence="5">Bacterial flagellum</location>
    </subcellularLocation>
</comment>
<keyword evidence="3 5" id="KW-0175">Coiled coil</keyword>
<comment type="function">
    <text evidence="5">Required for morphogenesis and for the elongation of the flagellar filament by facilitating polymerization of the flagellin monomers at the tip of growing filament. Forms a capping structure, which prevents flagellin subunits (transported through the central channel of the flagellum) from leaking out without polymerization at the distal end.</text>
</comment>
<feature type="domain" description="Flagellar hook-associated protein 2 C-terminal" evidence="7">
    <location>
        <begin position="246"/>
        <end position="504"/>
    </location>
</feature>
<dbReference type="Pfam" id="PF02465">
    <property type="entry name" value="FliD_N"/>
    <property type="match status" value="1"/>
</dbReference>
<dbReference type="Pfam" id="PF07195">
    <property type="entry name" value="FliD_C"/>
    <property type="match status" value="1"/>
</dbReference>
<dbReference type="RefSeq" id="WP_244754051.1">
    <property type="nucleotide sequence ID" value="NZ_CP095074.1"/>
</dbReference>
<keyword evidence="9" id="KW-1185">Reference proteome</keyword>
<dbReference type="InterPro" id="IPR040026">
    <property type="entry name" value="FliD"/>
</dbReference>
<evidence type="ECO:0000256" key="1">
    <source>
        <dbReference type="ARBA" id="ARBA00009764"/>
    </source>
</evidence>
<evidence type="ECO:0000313" key="9">
    <source>
        <dbReference type="Proteomes" id="UP000831880"/>
    </source>
</evidence>
<feature type="coiled-coil region" evidence="5">
    <location>
        <begin position="433"/>
        <end position="487"/>
    </location>
</feature>
<feature type="domain" description="Flagellar hook-associated protein 2 N-terminal" evidence="6">
    <location>
        <begin position="11"/>
        <end position="106"/>
    </location>
</feature>
<protein>
    <recommendedName>
        <fullName evidence="5">Flagellar hook-associated protein 2</fullName>
        <shortName evidence="5">HAP2</shortName>
    </recommendedName>
    <alternativeName>
        <fullName evidence="5">Flagellar cap protein</fullName>
    </alternativeName>
</protein>
<keyword evidence="5" id="KW-0964">Secreted</keyword>
<gene>
    <name evidence="8" type="ORF">MUO14_05385</name>
</gene>
<dbReference type="InterPro" id="IPR003481">
    <property type="entry name" value="FliD_N"/>
</dbReference>
<dbReference type="PANTHER" id="PTHR30288:SF0">
    <property type="entry name" value="FLAGELLAR HOOK-ASSOCIATED PROTEIN 2"/>
    <property type="match status" value="1"/>
</dbReference>
<dbReference type="Proteomes" id="UP000831880">
    <property type="component" value="Chromosome"/>
</dbReference>
<dbReference type="EMBL" id="CP095074">
    <property type="protein sequence ID" value="UOQ94389.1"/>
    <property type="molecule type" value="Genomic_DNA"/>
</dbReference>
<evidence type="ECO:0000256" key="4">
    <source>
        <dbReference type="ARBA" id="ARBA00023143"/>
    </source>
</evidence>
<dbReference type="PANTHER" id="PTHR30288">
    <property type="entry name" value="FLAGELLAR CAP/ASSEMBLY PROTEIN FLID"/>
    <property type="match status" value="1"/>
</dbReference>
<evidence type="ECO:0000259" key="7">
    <source>
        <dbReference type="Pfam" id="PF07195"/>
    </source>
</evidence>
<evidence type="ECO:0000313" key="8">
    <source>
        <dbReference type="EMBL" id="UOQ94389.1"/>
    </source>
</evidence>
<sequence length="514" mass="57527">MSDMRIGGLASGMDIDKLVNDLMRAERQPLNKMEQDKTWTEWQRDAYRDVNKQLFELDSMTLDMNLSKTYQSKEVTSPSSAISAEASAGAGEGNYNVQVTQMATAAYNLSETRLSKAGEQIDPTASLSSEESKFANGFDGGDFTITTYGEDGPSTQTFSIDMEQSLNEVLDEISNSDLGLRAFYDSSADKIMIERTQTGDYNTDNSQFLGAEIGFDSTTAGFLSNTLGIKNGDNSSGTWKLNEKGGQDAAFKYNGSLEITTHDNNYTLNGVTFNFHAVMDTAVNVNVSNNIDSAVENITKFVDKYNKVIESLNEQVSEKRYRDFPPLTEKQKEDLEEREIELWEEKAKSGMLRNDSTIQNALFEMRSNWYGTVDTGGEYTQLSQVGIKTSANYLDGGKLLITEDELREALREDPKAVQELFAGNSETGSKGIIDKLEETIADTRQTIERKAGKPTSTEETYMLGRRLEDMEDRMEAFEDRLVQIEDRYWSQFGQMEQAIQQLNSQSAFLMSNFG</sequence>
<evidence type="ECO:0000256" key="2">
    <source>
        <dbReference type="ARBA" id="ARBA00011255"/>
    </source>
</evidence>
<comment type="similarity">
    <text evidence="1 5">Belongs to the FliD family.</text>
</comment>
<dbReference type="InterPro" id="IPR010809">
    <property type="entry name" value="FliD_C"/>
</dbReference>
<keyword evidence="8" id="KW-0969">Cilium</keyword>
<keyword evidence="8" id="KW-0282">Flagellum</keyword>
<evidence type="ECO:0000259" key="6">
    <source>
        <dbReference type="Pfam" id="PF02465"/>
    </source>
</evidence>
<name>A0ABY4H222_9BACI</name>
<evidence type="ECO:0000256" key="3">
    <source>
        <dbReference type="ARBA" id="ARBA00023054"/>
    </source>
</evidence>
<reference evidence="8 9" key="1">
    <citation type="submission" date="2022-04" db="EMBL/GenBank/DDBJ databases">
        <title>Halobacillus sp. isolated from saltern.</title>
        <authorList>
            <person name="Won M."/>
            <person name="Lee C.-M."/>
            <person name="Woen H.-Y."/>
            <person name="Kwon S.-W."/>
        </authorList>
    </citation>
    <scope>NUCLEOTIDE SEQUENCE [LARGE SCALE GENOMIC DNA]</scope>
    <source>
        <strain evidence="8 9">SSTM10-2</strain>
    </source>
</reference>
<organism evidence="8 9">
    <name type="scientific">Halobacillus shinanisalinarum</name>
    <dbReference type="NCBI Taxonomy" id="2932258"/>
    <lineage>
        <taxon>Bacteria</taxon>
        <taxon>Bacillati</taxon>
        <taxon>Bacillota</taxon>
        <taxon>Bacilli</taxon>
        <taxon>Bacillales</taxon>
        <taxon>Bacillaceae</taxon>
        <taxon>Halobacillus</taxon>
    </lineage>
</organism>
<evidence type="ECO:0000256" key="5">
    <source>
        <dbReference type="RuleBase" id="RU362066"/>
    </source>
</evidence>
<proteinExistence type="inferred from homology"/>
<accession>A0ABY4H222</accession>
<keyword evidence="4 5" id="KW-0975">Bacterial flagellum</keyword>
<comment type="subunit">
    <text evidence="2 5">Homopentamer.</text>
</comment>